<evidence type="ECO:0008006" key="4">
    <source>
        <dbReference type="Google" id="ProtNLM"/>
    </source>
</evidence>
<comment type="caution">
    <text evidence="2">The sequence shown here is derived from an EMBL/GenBank/DDBJ whole genome shotgun (WGS) entry which is preliminary data.</text>
</comment>
<evidence type="ECO:0000256" key="1">
    <source>
        <dbReference type="SAM" id="MobiDB-lite"/>
    </source>
</evidence>
<feature type="region of interest" description="Disordered" evidence="1">
    <location>
        <begin position="150"/>
        <end position="198"/>
    </location>
</feature>
<feature type="compositionally biased region" description="Low complexity" evidence="1">
    <location>
        <begin position="173"/>
        <end position="182"/>
    </location>
</feature>
<organism evidence="2 3">
    <name type="scientific">Novymonas esmeraldas</name>
    <dbReference type="NCBI Taxonomy" id="1808958"/>
    <lineage>
        <taxon>Eukaryota</taxon>
        <taxon>Discoba</taxon>
        <taxon>Euglenozoa</taxon>
        <taxon>Kinetoplastea</taxon>
        <taxon>Metakinetoplastina</taxon>
        <taxon>Trypanosomatida</taxon>
        <taxon>Trypanosomatidae</taxon>
        <taxon>Novymonas</taxon>
    </lineage>
</organism>
<accession>A0AAW0ETC0</accession>
<feature type="compositionally biased region" description="Polar residues" evidence="1">
    <location>
        <begin position="559"/>
        <end position="570"/>
    </location>
</feature>
<feature type="region of interest" description="Disordered" evidence="1">
    <location>
        <begin position="409"/>
        <end position="459"/>
    </location>
</feature>
<keyword evidence="3" id="KW-1185">Reference proteome</keyword>
<feature type="region of interest" description="Disordered" evidence="1">
    <location>
        <begin position="555"/>
        <end position="581"/>
    </location>
</feature>
<proteinExistence type="predicted"/>
<feature type="region of interest" description="Disordered" evidence="1">
    <location>
        <begin position="1112"/>
        <end position="1143"/>
    </location>
</feature>
<sequence>MPSRLFTRAHVLERLSDDEARQEADSIPHFIYLFLRDVFFAVDVDGDGIVTAAAVSRLFPTLSPPAGPARDGLTAPVVRPAWWSPTSYVAPTRAGAAATPLRPLDLCDFMQTYWPLVSDKMARRVSGAWDLQSRSGGASAAAATADADAAGDSHCGCAVPSSPSPSPSPSPPRRAVFSPSPFRVVESPSPAWGTGTLEDADPEEQRRLYGEAVRHLWPDAAGVAHSARDGVSVAAAPRRLLTDEDVDELLTAFTDLDRSRSGLASAADVSAALESLLISAVSEAAAASDAVTGAPHEEREQVRRLAEAMVAQAVCGVAASSSPRTESDGLWLTCTTFVRSFQCDTGAFPAELVAWCAARARASRATAPAWSSWRALAASPAWMAPVECAYVQQLLLSYVDLLQTEDVDAAQPPRSTSTRTTTSAAAALSPRLSVNTPSTKRPSHKESPPPPPPTIDAASSCCHEHPLVTNATVSALQRWRCQARQAALHAVEEGEEEDTTTLPADVLEFLLREDLLALLCRGASSFSASVAAALEEVAAHHARAVGALGRRVAVPATPLPSQDTRTGDTTSPPPSLPVHGRGGRRRAAAVVVLVDMERLVDLVTADPRYLRLEVVVPLAARLKAVEDALQHHPRRAAAEAASLLSAFVREAPGPNGVGLVELLRLRHALTGASPLLARLIVGATSLRGGGLCLEDCLAVLASHAASVPPSPLPLPLLARLGGADAGAPPTSVVMSVAAAQSHPCHALLADARILQVSRGWLRYACRRMPPREQRATVAALRTRWCGVDGGLLDVAACDGEAPPPGEGRDGGAAPSQSPPVHVVYEALLAQVRSGSWVCRVDPVMAAHVALVLVAAGGRADSAAPTETDSGSRVWWSAVPALLAGWVAAQSEHQCTPAVADAWAMSAISSVSVLLGPACCRAVTHALSRVRVVAAAPGSRAVLVEEEELTLALTAVVREASPLACASAWAVDTLVGSCPCPAAAQVDLTWLLRRWLEAHPLPLPALHLSLCCAINEVEAVYYTLKRLAASEESRRRRRQCSETPADAAAALLVTGISPVCLSELLENEDVLVALYAISPPEAVGVWGGALRHLSPVLRPLLLGATGVRVSLDKLGPPARGRERGTGAAESAQTASGAASAEPRESSWSPLADAVVSMAVPACVQHAIAQLFARVDLDNTGAVSEEQLRSHRARVPAPARYGWHRFVSALCSRRAFPVLSSAAAPSPVVVAGAPAAGVVRLHQWQRGRRHATPVPSTTATPPPSTKAAADDAMSTSIDTGVDDGGSGHAATTFTLGEMVMRVAELRTCVLAQLLTESRACSQSELAVVVPTKPRPPLVSNGPTADAAPPSGCVGGTSAATPPTAGTARWWAAYVEELCHCYSGLVA</sequence>
<feature type="compositionally biased region" description="Pro residues" evidence="1">
    <location>
        <begin position="162"/>
        <end position="172"/>
    </location>
</feature>
<evidence type="ECO:0000313" key="3">
    <source>
        <dbReference type="Proteomes" id="UP001430356"/>
    </source>
</evidence>
<feature type="compositionally biased region" description="Low complexity" evidence="1">
    <location>
        <begin position="150"/>
        <end position="161"/>
    </location>
</feature>
<evidence type="ECO:0000313" key="2">
    <source>
        <dbReference type="EMBL" id="KAK7196762.1"/>
    </source>
</evidence>
<feature type="region of interest" description="Disordered" evidence="1">
    <location>
        <begin position="797"/>
        <end position="817"/>
    </location>
</feature>
<feature type="compositionally biased region" description="Low complexity" evidence="1">
    <location>
        <begin position="412"/>
        <end position="433"/>
    </location>
</feature>
<gene>
    <name evidence="2" type="ORF">NESM_000616100</name>
</gene>
<feature type="region of interest" description="Disordered" evidence="1">
    <location>
        <begin position="1334"/>
        <end position="1356"/>
    </location>
</feature>
<feature type="region of interest" description="Disordered" evidence="1">
    <location>
        <begin position="1243"/>
        <end position="1267"/>
    </location>
</feature>
<dbReference type="EMBL" id="JAECZO010000084">
    <property type="protein sequence ID" value="KAK7196762.1"/>
    <property type="molecule type" value="Genomic_DNA"/>
</dbReference>
<reference evidence="2 3" key="1">
    <citation type="journal article" date="2021" name="MBio">
        <title>A New Model Trypanosomatid, Novymonas esmeraldas: Genomic Perception of Its 'Candidatus Pandoraea novymonadis' Endosymbiont.</title>
        <authorList>
            <person name="Zakharova A."/>
            <person name="Saura A."/>
            <person name="Butenko A."/>
            <person name="Podesvova L."/>
            <person name="Warmusova S."/>
            <person name="Kostygov A.Y."/>
            <person name="Nenarokova A."/>
            <person name="Lukes J."/>
            <person name="Opperdoes F.R."/>
            <person name="Yurchenko V."/>
        </authorList>
    </citation>
    <scope>NUCLEOTIDE SEQUENCE [LARGE SCALE GENOMIC DNA]</scope>
    <source>
        <strain evidence="2 3">E262AT.01</strain>
    </source>
</reference>
<name>A0AAW0ETC0_9TRYP</name>
<feature type="compositionally biased region" description="Low complexity" evidence="1">
    <location>
        <begin position="1124"/>
        <end position="1139"/>
    </location>
</feature>
<protein>
    <recommendedName>
        <fullName evidence="4">EF-hand domain-containing protein</fullName>
    </recommendedName>
</protein>
<dbReference type="Proteomes" id="UP001430356">
    <property type="component" value="Unassembled WGS sequence"/>
</dbReference>